<dbReference type="Proteomes" id="UP000095284">
    <property type="component" value="Unplaced"/>
</dbReference>
<proteinExistence type="predicted"/>
<evidence type="ECO:0000256" key="1">
    <source>
        <dbReference type="SAM" id="SignalP"/>
    </source>
</evidence>
<feature type="signal peptide" evidence="1">
    <location>
        <begin position="1"/>
        <end position="15"/>
    </location>
</feature>
<name>A0A1I7RZ50_BURXY</name>
<gene>
    <name evidence="2" type="ORF">BXYJ_LOCUS6260</name>
</gene>
<reference evidence="6" key="1">
    <citation type="submission" date="2016-11" db="UniProtKB">
        <authorList>
            <consortium name="WormBaseParasite"/>
        </authorList>
    </citation>
    <scope>IDENTIFICATION</scope>
</reference>
<dbReference type="WBParaSite" id="BXY_0601800.1">
    <property type="protein sequence ID" value="BXY_0601800.1"/>
    <property type="gene ID" value="BXY_0601800"/>
</dbReference>
<dbReference type="EMBL" id="CAJFCV020000003">
    <property type="protein sequence ID" value="CAG9106852.1"/>
    <property type="molecule type" value="Genomic_DNA"/>
</dbReference>
<organism evidence="4 6">
    <name type="scientific">Bursaphelenchus xylophilus</name>
    <name type="common">Pinewood nematode worm</name>
    <name type="synonym">Aphelenchoides xylophilus</name>
    <dbReference type="NCBI Taxonomy" id="6326"/>
    <lineage>
        <taxon>Eukaryota</taxon>
        <taxon>Metazoa</taxon>
        <taxon>Ecdysozoa</taxon>
        <taxon>Nematoda</taxon>
        <taxon>Chromadorea</taxon>
        <taxon>Rhabditida</taxon>
        <taxon>Tylenchina</taxon>
        <taxon>Tylenchomorpha</taxon>
        <taxon>Aphelenchoidea</taxon>
        <taxon>Aphelenchoididae</taxon>
        <taxon>Bursaphelenchus</taxon>
    </lineage>
</organism>
<dbReference type="Proteomes" id="UP000659654">
    <property type="component" value="Unassembled WGS sequence"/>
</dbReference>
<keyword evidence="5" id="KW-1185">Reference proteome</keyword>
<sequence length="164" mass="18567">MKLIVFCLMVACVSALRLHPPFPHGLCADEPVVIRCNDQIALDKLHLLSEQAGYSVNLEAVKRRTDLFVNDVRRLGKKYGVPVENDLKCIQQVICQIEISPEGLQKLIDKNFVLFYRLFNGKVPDSGEFQGVQFQIRFLQSLKHLLEEYAGRNGTRSGLVLTPL</sequence>
<evidence type="ECO:0000313" key="2">
    <source>
        <dbReference type="EMBL" id="CAD5220601.1"/>
    </source>
</evidence>
<dbReference type="EMBL" id="CAJFDI010000003">
    <property type="protein sequence ID" value="CAD5220601.1"/>
    <property type="molecule type" value="Genomic_DNA"/>
</dbReference>
<evidence type="ECO:0000313" key="4">
    <source>
        <dbReference type="Proteomes" id="UP000095284"/>
    </source>
</evidence>
<keyword evidence="1" id="KW-0732">Signal</keyword>
<dbReference type="Proteomes" id="UP000582659">
    <property type="component" value="Unassembled WGS sequence"/>
</dbReference>
<feature type="chain" id="PRO_5036021990" evidence="1">
    <location>
        <begin position="16"/>
        <end position="164"/>
    </location>
</feature>
<dbReference type="AlphaFoldDB" id="A0A1I7RZ50"/>
<evidence type="ECO:0000313" key="3">
    <source>
        <dbReference type="EMBL" id="CAG9106852.1"/>
    </source>
</evidence>
<evidence type="ECO:0000313" key="5">
    <source>
        <dbReference type="Proteomes" id="UP000659654"/>
    </source>
</evidence>
<accession>A0A1I7RZ50</accession>
<reference evidence="3" key="2">
    <citation type="submission" date="2020-08" db="EMBL/GenBank/DDBJ databases">
        <authorList>
            <person name="Kikuchi T."/>
        </authorList>
    </citation>
    <scope>NUCLEOTIDE SEQUENCE</scope>
    <source>
        <strain evidence="2">Ka4C1</strain>
    </source>
</reference>
<evidence type="ECO:0000313" key="6">
    <source>
        <dbReference type="WBParaSite" id="BXY_0601800.1"/>
    </source>
</evidence>
<protein>
    <submittedName>
        <fullName evidence="2">(pine wood nematode) hypothetical protein</fullName>
    </submittedName>
</protein>